<comment type="caution">
    <text evidence="1">The sequence shown here is derived from an EMBL/GenBank/DDBJ whole genome shotgun (WGS) entry which is preliminary data.</text>
</comment>
<dbReference type="SUPFAM" id="SSF52047">
    <property type="entry name" value="RNI-like"/>
    <property type="match status" value="1"/>
</dbReference>
<keyword evidence="2" id="KW-1185">Reference proteome</keyword>
<evidence type="ECO:0000313" key="1">
    <source>
        <dbReference type="EMBL" id="KAK8785616.1"/>
    </source>
</evidence>
<dbReference type="EMBL" id="JARKHS020003370">
    <property type="protein sequence ID" value="KAK8785616.1"/>
    <property type="molecule type" value="Genomic_DNA"/>
</dbReference>
<proteinExistence type="predicted"/>
<organism evidence="1 2">
    <name type="scientific">Amblyomma americanum</name>
    <name type="common">Lone star tick</name>
    <dbReference type="NCBI Taxonomy" id="6943"/>
    <lineage>
        <taxon>Eukaryota</taxon>
        <taxon>Metazoa</taxon>
        <taxon>Ecdysozoa</taxon>
        <taxon>Arthropoda</taxon>
        <taxon>Chelicerata</taxon>
        <taxon>Arachnida</taxon>
        <taxon>Acari</taxon>
        <taxon>Parasitiformes</taxon>
        <taxon>Ixodida</taxon>
        <taxon>Ixodoidea</taxon>
        <taxon>Ixodidae</taxon>
        <taxon>Amblyomminae</taxon>
        <taxon>Amblyomma</taxon>
    </lineage>
</organism>
<reference evidence="1 2" key="1">
    <citation type="journal article" date="2023" name="Arcadia Sci">
        <title>De novo assembly of a long-read Amblyomma americanum tick genome.</title>
        <authorList>
            <person name="Chou S."/>
            <person name="Poskanzer K.E."/>
            <person name="Rollins M."/>
            <person name="Thuy-Boun P.S."/>
        </authorList>
    </citation>
    <scope>NUCLEOTIDE SEQUENCE [LARGE SCALE GENOMIC DNA]</scope>
    <source>
        <strain evidence="1">F_SG_1</strain>
        <tissue evidence="1">Salivary glands</tissue>
    </source>
</reference>
<dbReference type="AlphaFoldDB" id="A0AAQ4FFA3"/>
<dbReference type="Proteomes" id="UP001321473">
    <property type="component" value="Unassembled WGS sequence"/>
</dbReference>
<evidence type="ECO:0000313" key="2">
    <source>
        <dbReference type="Proteomes" id="UP001321473"/>
    </source>
</evidence>
<sequence length="381" mass="42868">MSWLPALKHNSVLETLTVDFLELQEEDCHAFFRALMHNTTLTRVTVLNLPSACDLKEICGTIRECGLSQRVVIKNHYVDYITFGDIPDCPEVTAVSLDTLRVVCDPCPTLEILGSCGHIRSAFFMIDSEYMNEVHSYLSAFIAGAANLKELWLRLMGYSHNEANSILSKAQSSVVEAVSLNANLNAVTLIDFDFSNADCALLAEFAVRGAYLHDVKVDCENNTNLGFLQHLAPVVTGSYNLNRVHVPYCDEAKEELFTVQEVTRRNSSLLIRAIRFVLGDMTSHCARALEFVSDHPKLAEMVADRAAVKCDEAKAMIRRALYTITDMNGFLRAACVVMYRVECCTRRDGQMQLDELNYDCWLHVRKYIMVADVQEPSLLHH</sequence>
<protein>
    <submittedName>
        <fullName evidence="1">Uncharacterized protein</fullName>
    </submittedName>
</protein>
<accession>A0AAQ4FFA3</accession>
<gene>
    <name evidence="1" type="ORF">V5799_008017</name>
</gene>
<name>A0AAQ4FFA3_AMBAM</name>